<dbReference type="Proteomes" id="UP000015104">
    <property type="component" value="Unassembled WGS sequence"/>
</dbReference>
<evidence type="ECO:0000313" key="2">
    <source>
        <dbReference type="Proteomes" id="UP000015104"/>
    </source>
</evidence>
<reference evidence="1" key="2">
    <citation type="submission" date="2015-06" db="UniProtKB">
        <authorList>
            <consortium name="EnsemblMetazoa"/>
        </authorList>
    </citation>
    <scope>IDENTIFICATION</scope>
</reference>
<reference evidence="2" key="1">
    <citation type="submission" date="2011-08" db="EMBL/GenBank/DDBJ databases">
        <authorList>
            <person name="Rombauts S."/>
        </authorList>
    </citation>
    <scope>NUCLEOTIDE SEQUENCE</scope>
    <source>
        <strain evidence="2">London</strain>
    </source>
</reference>
<dbReference type="AlphaFoldDB" id="T1JSY7"/>
<keyword evidence="2" id="KW-1185">Reference proteome</keyword>
<dbReference type="EMBL" id="CAEY01000468">
    <property type="status" value="NOT_ANNOTATED_CDS"/>
    <property type="molecule type" value="Genomic_DNA"/>
</dbReference>
<dbReference type="HOGENOM" id="CLU_2906946_0_0_1"/>
<sequence>MVNTVLRVGEDDDEAGSKISPIFYVQREKEAKRWGKRREKDKRKQEAKEEIFDLIIIARIII</sequence>
<protein>
    <submittedName>
        <fullName evidence="1">Uncharacterized protein</fullName>
    </submittedName>
</protein>
<organism evidence="1 2">
    <name type="scientific">Tetranychus urticae</name>
    <name type="common">Two-spotted spider mite</name>
    <dbReference type="NCBI Taxonomy" id="32264"/>
    <lineage>
        <taxon>Eukaryota</taxon>
        <taxon>Metazoa</taxon>
        <taxon>Ecdysozoa</taxon>
        <taxon>Arthropoda</taxon>
        <taxon>Chelicerata</taxon>
        <taxon>Arachnida</taxon>
        <taxon>Acari</taxon>
        <taxon>Acariformes</taxon>
        <taxon>Trombidiformes</taxon>
        <taxon>Prostigmata</taxon>
        <taxon>Eleutherengona</taxon>
        <taxon>Raphignathae</taxon>
        <taxon>Tetranychoidea</taxon>
        <taxon>Tetranychidae</taxon>
        <taxon>Tetranychus</taxon>
    </lineage>
</organism>
<name>T1JSY7_TETUR</name>
<proteinExistence type="predicted"/>
<dbReference type="EnsemblMetazoa" id="tetur01g12200.1">
    <property type="protein sequence ID" value="tetur01g12200.1"/>
    <property type="gene ID" value="tetur01g12200"/>
</dbReference>
<evidence type="ECO:0000313" key="1">
    <source>
        <dbReference type="EnsemblMetazoa" id="tetur01g12200.1"/>
    </source>
</evidence>
<accession>T1JSY7</accession>